<dbReference type="PANTHER" id="PTHR34406:SF1">
    <property type="entry name" value="PROTEIN YCEI"/>
    <property type="match status" value="1"/>
</dbReference>
<dbReference type="InterPro" id="IPR036761">
    <property type="entry name" value="TTHA0802/YceI-like_sf"/>
</dbReference>
<feature type="domain" description="Lipid/polyisoprenoid-binding YceI-like" evidence="3">
    <location>
        <begin position="28"/>
        <end position="193"/>
    </location>
</feature>
<evidence type="ECO:0000313" key="5">
    <source>
        <dbReference type="Proteomes" id="UP001429984"/>
    </source>
</evidence>
<reference evidence="4 5" key="1">
    <citation type="submission" date="2020-11" db="EMBL/GenBank/DDBJ databases">
        <title>Draft Genome Sequence and Secondary Metabolite Biosynthetic Potential of the Lysobacter niastensis Type strain DSM 18481.</title>
        <authorList>
            <person name="Turrini P."/>
            <person name="Artuso I."/>
            <person name="Tescari M."/>
            <person name="Lugli G.A."/>
            <person name="Frangipani E."/>
            <person name="Ventura M."/>
            <person name="Visca P."/>
        </authorList>
    </citation>
    <scope>NUCLEOTIDE SEQUENCE [LARGE SCALE GENOMIC DNA]</scope>
    <source>
        <strain evidence="4 5">DSM 18481</strain>
    </source>
</reference>
<dbReference type="SUPFAM" id="SSF101874">
    <property type="entry name" value="YceI-like"/>
    <property type="match status" value="1"/>
</dbReference>
<dbReference type="Proteomes" id="UP001429984">
    <property type="component" value="Unassembled WGS sequence"/>
</dbReference>
<evidence type="ECO:0000313" key="4">
    <source>
        <dbReference type="EMBL" id="MBF6022626.1"/>
    </source>
</evidence>
<protein>
    <submittedName>
        <fullName evidence="4">Polyisoprenoid-binding protein</fullName>
    </submittedName>
</protein>
<dbReference type="EMBL" id="JADLZT010000001">
    <property type="protein sequence ID" value="MBF6022626.1"/>
    <property type="molecule type" value="Genomic_DNA"/>
</dbReference>
<evidence type="ECO:0000256" key="1">
    <source>
        <dbReference type="SAM" id="MobiDB-lite"/>
    </source>
</evidence>
<keyword evidence="5" id="KW-1185">Reference proteome</keyword>
<feature type="chain" id="PRO_5046777621" evidence="2">
    <location>
        <begin position="24"/>
        <end position="243"/>
    </location>
</feature>
<feature type="region of interest" description="Disordered" evidence="1">
    <location>
        <begin position="197"/>
        <end position="243"/>
    </location>
</feature>
<dbReference type="Gene3D" id="2.40.128.110">
    <property type="entry name" value="Lipid/polyisoprenoid-binding, YceI-like"/>
    <property type="match status" value="1"/>
</dbReference>
<feature type="signal peptide" evidence="2">
    <location>
        <begin position="1"/>
        <end position="23"/>
    </location>
</feature>
<dbReference type="SMART" id="SM00867">
    <property type="entry name" value="YceI"/>
    <property type="match status" value="1"/>
</dbReference>
<evidence type="ECO:0000259" key="3">
    <source>
        <dbReference type="SMART" id="SM00867"/>
    </source>
</evidence>
<dbReference type="InterPro" id="IPR007372">
    <property type="entry name" value="Lipid/polyisoprenoid-bd_YceI"/>
</dbReference>
<dbReference type="Pfam" id="PF04264">
    <property type="entry name" value="YceI"/>
    <property type="match status" value="1"/>
</dbReference>
<name>A0ABS0B2B7_9GAMM</name>
<dbReference type="RefSeq" id="WP_194929230.1">
    <property type="nucleotide sequence ID" value="NZ_JADLZT010000001.1"/>
</dbReference>
<gene>
    <name evidence="4" type="ORF">IU514_01155</name>
</gene>
<sequence length="243" mass="26117">MLRRVLPSLGLMLGVASWSSAGAAGPETYELDPVHTRVLFAVSHAGFSKALGTVSGSTGTLVFDRDDWRSARLDVRVPIQHLDLGDAKWNEAVLGINLLDGKRHPEAHFVSTSVEPGEADRARVCGDLTLRGMTRPLCMDVTLNALKRHPLPPFRRTAGFSATATLSRAEYGIITWKNVIGDSVDLRIEAEAVIGKPDERGAAHVETQAPAPIEPAVEPDPSEPASTDQPETEPEPTPPEPTP</sequence>
<comment type="caution">
    <text evidence="4">The sequence shown here is derived from an EMBL/GenBank/DDBJ whole genome shotgun (WGS) entry which is preliminary data.</text>
</comment>
<accession>A0ABS0B2B7</accession>
<proteinExistence type="predicted"/>
<organism evidence="4 5">
    <name type="scientific">Lysobacter niastensis</name>
    <dbReference type="NCBI Taxonomy" id="380629"/>
    <lineage>
        <taxon>Bacteria</taxon>
        <taxon>Pseudomonadati</taxon>
        <taxon>Pseudomonadota</taxon>
        <taxon>Gammaproteobacteria</taxon>
        <taxon>Lysobacterales</taxon>
        <taxon>Lysobacteraceae</taxon>
        <taxon>Lysobacter</taxon>
    </lineage>
</organism>
<keyword evidence="2" id="KW-0732">Signal</keyword>
<evidence type="ECO:0000256" key="2">
    <source>
        <dbReference type="SAM" id="SignalP"/>
    </source>
</evidence>
<dbReference type="PANTHER" id="PTHR34406">
    <property type="entry name" value="PROTEIN YCEI"/>
    <property type="match status" value="1"/>
</dbReference>